<keyword evidence="1" id="KW-0472">Membrane</keyword>
<feature type="transmembrane region" description="Helical" evidence="1">
    <location>
        <begin position="134"/>
        <end position="155"/>
    </location>
</feature>
<sequence>MSAADAIPTTGRTGGPESQDALEARYRRLLAWYPRDHRATHEEEMIGVLLAGAHPGQGRPGVRDALDLLHGGLRLRARRAFGRGRSGPWQDALAVTGAIGLLLALAKALAFTSGRAMTLVTTGGGIQLHPPADLVWLLLPPLLSAIALAASAANLRRVTSAAAWGLVAMAVWGLMATDMWPVTGVADGGGFVVRVLPQIDGWSYVAVVTALALTFCRTPRRGLTLLGARRLLPWTFVVFATLIWNQVMFWLPTPVYGMMLIEDLPFIAAAFVASGLALRSPVGRRSAALLTVPLAVHLATSAYTTTWADGWPMGVLMVLVPAVVLAVLARRALRLDHASRPSPAPAE</sequence>
<comment type="caution">
    <text evidence="2">The sequence shown here is derived from an EMBL/GenBank/DDBJ whole genome shotgun (WGS) entry which is preliminary data.</text>
</comment>
<accession>A0ABW1N9X0</accession>
<protein>
    <submittedName>
        <fullName evidence="2">Uncharacterized protein</fullName>
    </submittedName>
</protein>
<evidence type="ECO:0000256" key="1">
    <source>
        <dbReference type="SAM" id="Phobius"/>
    </source>
</evidence>
<name>A0ABW1N9X0_9ACTN</name>
<dbReference type="Proteomes" id="UP001596137">
    <property type="component" value="Unassembled WGS sequence"/>
</dbReference>
<keyword evidence="1" id="KW-0812">Transmembrane</keyword>
<feature type="transmembrane region" description="Helical" evidence="1">
    <location>
        <begin position="231"/>
        <end position="251"/>
    </location>
</feature>
<dbReference type="RefSeq" id="WP_380746940.1">
    <property type="nucleotide sequence ID" value="NZ_JBHSRF010000003.1"/>
</dbReference>
<evidence type="ECO:0000313" key="2">
    <source>
        <dbReference type="EMBL" id="MFC6080160.1"/>
    </source>
</evidence>
<dbReference type="EMBL" id="JBHSRF010000003">
    <property type="protein sequence ID" value="MFC6080160.1"/>
    <property type="molecule type" value="Genomic_DNA"/>
</dbReference>
<feature type="transmembrane region" description="Helical" evidence="1">
    <location>
        <begin position="310"/>
        <end position="329"/>
    </location>
</feature>
<feature type="transmembrane region" description="Helical" evidence="1">
    <location>
        <begin position="162"/>
        <end position="181"/>
    </location>
</feature>
<feature type="transmembrane region" description="Helical" evidence="1">
    <location>
        <begin position="92"/>
        <end position="114"/>
    </location>
</feature>
<keyword evidence="1" id="KW-1133">Transmembrane helix</keyword>
<proteinExistence type="predicted"/>
<reference evidence="3" key="1">
    <citation type="journal article" date="2019" name="Int. J. Syst. Evol. Microbiol.">
        <title>The Global Catalogue of Microorganisms (GCM) 10K type strain sequencing project: providing services to taxonomists for standard genome sequencing and annotation.</title>
        <authorList>
            <consortium name="The Broad Institute Genomics Platform"/>
            <consortium name="The Broad Institute Genome Sequencing Center for Infectious Disease"/>
            <person name="Wu L."/>
            <person name="Ma J."/>
        </authorList>
    </citation>
    <scope>NUCLEOTIDE SEQUENCE [LARGE SCALE GENOMIC DNA]</scope>
    <source>
        <strain evidence="3">JCM 30346</strain>
    </source>
</reference>
<evidence type="ECO:0000313" key="3">
    <source>
        <dbReference type="Proteomes" id="UP001596137"/>
    </source>
</evidence>
<feature type="transmembrane region" description="Helical" evidence="1">
    <location>
        <begin position="201"/>
        <end position="219"/>
    </location>
</feature>
<keyword evidence="3" id="KW-1185">Reference proteome</keyword>
<gene>
    <name evidence="2" type="ORF">ACFP1K_03245</name>
</gene>
<organism evidence="2 3">
    <name type="scientific">Sphaerisporangium aureirubrum</name>
    <dbReference type="NCBI Taxonomy" id="1544736"/>
    <lineage>
        <taxon>Bacteria</taxon>
        <taxon>Bacillati</taxon>
        <taxon>Actinomycetota</taxon>
        <taxon>Actinomycetes</taxon>
        <taxon>Streptosporangiales</taxon>
        <taxon>Streptosporangiaceae</taxon>
        <taxon>Sphaerisporangium</taxon>
    </lineage>
</organism>